<dbReference type="Proteomes" id="UP001352852">
    <property type="component" value="Unassembled WGS sequence"/>
</dbReference>
<proteinExistence type="predicted"/>
<sequence length="92" mass="10275">MVLQNPFILQIDAAILSGRLRHIWRDFLCVCLVGSEGELVGQKVRGSLVRSERAGQTRRIKPGLCFVSLYMSPLFQPPLLSSFHTPFLTASC</sequence>
<organism evidence="1 2">
    <name type="scientific">Characodon lateralis</name>
    <dbReference type="NCBI Taxonomy" id="208331"/>
    <lineage>
        <taxon>Eukaryota</taxon>
        <taxon>Metazoa</taxon>
        <taxon>Chordata</taxon>
        <taxon>Craniata</taxon>
        <taxon>Vertebrata</taxon>
        <taxon>Euteleostomi</taxon>
        <taxon>Actinopterygii</taxon>
        <taxon>Neopterygii</taxon>
        <taxon>Teleostei</taxon>
        <taxon>Neoteleostei</taxon>
        <taxon>Acanthomorphata</taxon>
        <taxon>Ovalentaria</taxon>
        <taxon>Atherinomorphae</taxon>
        <taxon>Cyprinodontiformes</taxon>
        <taxon>Goodeidae</taxon>
        <taxon>Characodon</taxon>
    </lineage>
</organism>
<comment type="caution">
    <text evidence="1">The sequence shown here is derived from an EMBL/GenBank/DDBJ whole genome shotgun (WGS) entry which is preliminary data.</text>
</comment>
<gene>
    <name evidence="1" type="ORF">CHARACLAT_031703</name>
</gene>
<protein>
    <submittedName>
        <fullName evidence="1">Uncharacterized protein</fullName>
    </submittedName>
</protein>
<evidence type="ECO:0000313" key="1">
    <source>
        <dbReference type="EMBL" id="MED6288979.1"/>
    </source>
</evidence>
<evidence type="ECO:0000313" key="2">
    <source>
        <dbReference type="Proteomes" id="UP001352852"/>
    </source>
</evidence>
<name>A0ABU7EP89_9TELE</name>
<dbReference type="EMBL" id="JAHUTJ010062633">
    <property type="protein sequence ID" value="MED6288979.1"/>
    <property type="molecule type" value="Genomic_DNA"/>
</dbReference>
<keyword evidence="2" id="KW-1185">Reference proteome</keyword>
<reference evidence="1 2" key="1">
    <citation type="submission" date="2021-06" db="EMBL/GenBank/DDBJ databases">
        <authorList>
            <person name="Palmer J.M."/>
        </authorList>
    </citation>
    <scope>NUCLEOTIDE SEQUENCE [LARGE SCALE GENOMIC DNA]</scope>
    <source>
        <strain evidence="1 2">CL_MEX2019</strain>
        <tissue evidence="1">Muscle</tissue>
    </source>
</reference>
<accession>A0ABU7EP89</accession>